<feature type="compositionally biased region" description="Polar residues" evidence="2">
    <location>
        <begin position="237"/>
        <end position="249"/>
    </location>
</feature>
<evidence type="ECO:0000313" key="3">
    <source>
        <dbReference type="EMBL" id="KAJ8893017.1"/>
    </source>
</evidence>
<reference evidence="3 4" key="1">
    <citation type="submission" date="2023-02" db="EMBL/GenBank/DDBJ databases">
        <title>LHISI_Scaffold_Assembly.</title>
        <authorList>
            <person name="Stuart O.P."/>
            <person name="Cleave R."/>
            <person name="Magrath M.J.L."/>
            <person name="Mikheyev A.S."/>
        </authorList>
    </citation>
    <scope>NUCLEOTIDE SEQUENCE [LARGE SCALE GENOMIC DNA]</scope>
    <source>
        <strain evidence="3">Daus_M_001</strain>
        <tissue evidence="3">Leg muscle</tissue>
    </source>
</reference>
<keyword evidence="4" id="KW-1185">Reference proteome</keyword>
<feature type="compositionally biased region" description="Polar residues" evidence="2">
    <location>
        <begin position="60"/>
        <end position="71"/>
    </location>
</feature>
<dbReference type="EMBL" id="JARBHB010000002">
    <property type="protein sequence ID" value="KAJ8893017.1"/>
    <property type="molecule type" value="Genomic_DNA"/>
</dbReference>
<organism evidence="3 4">
    <name type="scientific">Dryococelus australis</name>
    <dbReference type="NCBI Taxonomy" id="614101"/>
    <lineage>
        <taxon>Eukaryota</taxon>
        <taxon>Metazoa</taxon>
        <taxon>Ecdysozoa</taxon>
        <taxon>Arthropoda</taxon>
        <taxon>Hexapoda</taxon>
        <taxon>Insecta</taxon>
        <taxon>Pterygota</taxon>
        <taxon>Neoptera</taxon>
        <taxon>Polyneoptera</taxon>
        <taxon>Phasmatodea</taxon>
        <taxon>Verophasmatodea</taxon>
        <taxon>Anareolatae</taxon>
        <taxon>Phasmatidae</taxon>
        <taxon>Eurycanthinae</taxon>
        <taxon>Dryococelus</taxon>
    </lineage>
</organism>
<feature type="region of interest" description="Disordered" evidence="2">
    <location>
        <begin position="229"/>
        <end position="327"/>
    </location>
</feature>
<evidence type="ECO:0000256" key="1">
    <source>
        <dbReference type="SAM" id="Coils"/>
    </source>
</evidence>
<feature type="compositionally biased region" description="Polar residues" evidence="2">
    <location>
        <begin position="89"/>
        <end position="101"/>
    </location>
</feature>
<feature type="coiled-coil region" evidence="1">
    <location>
        <begin position="459"/>
        <end position="512"/>
    </location>
</feature>
<feature type="compositionally biased region" description="Polar residues" evidence="2">
    <location>
        <begin position="177"/>
        <end position="191"/>
    </location>
</feature>
<gene>
    <name evidence="3" type="ORF">PR048_005598</name>
</gene>
<comment type="caution">
    <text evidence="3">The sequence shown here is derived from an EMBL/GenBank/DDBJ whole genome shotgun (WGS) entry which is preliminary data.</text>
</comment>
<sequence length="532" mass="59684">MMDLLALGITCVHSIVNLRDNYIHMNAEGERKRKNEDRPLQVTKIKGLNHHIEVIPGTSKTQKNLTSNNKAASDDRETCNNGNDDTHSKISSGISSQMNASTPECEQAETITTVLGLPVRTADYKYPKGPLLCDNCNRNAHPRHPQSPTARQQPLIQQHQQPPPSRQPEQAEWQTVKPRTSNYWQQQSGVHYQTQPPVPLWPNSFYENRYAQLTTDDHNYQYPRPEDILARNRGRTKTINPNMAKNSQNKSKKGPKTTLQHPDTLETMEAETSAARKSPPVDVNTDAEHGLPTIPPPADSTNVPHKAPATTQQLLLPPPPPKSNDKMAAESLKNSKLLGGGVALAIHTALNIVSPIPDLGKIEANTAFLTIKGKQCTIAAMYAPSGKTIEPQDLNKLIRLLTSILALGDLNAKYLALNYIGTTSNCRTLFRHQDHSPYMVCAPYNPTHYPKASNNTLDITIYKNLKESLSEDVKNLIRKSSHVRRLWQRNMLRQHKTEINRLQKAIKDQLADHRATLWDDKFAAFNLKDNFL</sequence>
<name>A0ABQ9I980_9NEOP</name>
<dbReference type="SUPFAM" id="SSF56219">
    <property type="entry name" value="DNase I-like"/>
    <property type="match status" value="1"/>
</dbReference>
<dbReference type="Gene3D" id="3.60.10.10">
    <property type="entry name" value="Endonuclease/exonuclease/phosphatase"/>
    <property type="match status" value="1"/>
</dbReference>
<protein>
    <submittedName>
        <fullName evidence="3">Uncharacterized protein</fullName>
    </submittedName>
</protein>
<feature type="compositionally biased region" description="Basic and acidic residues" evidence="2">
    <location>
        <begin position="72"/>
        <end position="88"/>
    </location>
</feature>
<feature type="region of interest" description="Disordered" evidence="2">
    <location>
        <begin position="136"/>
        <end position="191"/>
    </location>
</feature>
<proteinExistence type="predicted"/>
<evidence type="ECO:0000256" key="2">
    <source>
        <dbReference type="SAM" id="MobiDB-lite"/>
    </source>
</evidence>
<feature type="region of interest" description="Disordered" evidence="2">
    <location>
        <begin position="60"/>
        <end position="101"/>
    </location>
</feature>
<evidence type="ECO:0000313" key="4">
    <source>
        <dbReference type="Proteomes" id="UP001159363"/>
    </source>
</evidence>
<keyword evidence="1" id="KW-0175">Coiled coil</keyword>
<dbReference type="Proteomes" id="UP001159363">
    <property type="component" value="Chromosome 2"/>
</dbReference>
<accession>A0ABQ9I980</accession>
<dbReference type="InterPro" id="IPR036691">
    <property type="entry name" value="Endo/exonu/phosph_ase_sf"/>
</dbReference>